<evidence type="ECO:0000313" key="11">
    <source>
        <dbReference type="Proteomes" id="UP001642484"/>
    </source>
</evidence>
<dbReference type="PRINTS" id="PR00459">
    <property type="entry name" value="ASPEROXIDASE"/>
</dbReference>
<dbReference type="InterPro" id="IPR044831">
    <property type="entry name" value="Ccp1-like"/>
</dbReference>
<keyword evidence="4" id="KW-0560">Oxidoreductase</keyword>
<dbReference type="SUPFAM" id="SSF48113">
    <property type="entry name" value="Heme-dependent peroxidases"/>
    <property type="match status" value="1"/>
</dbReference>
<keyword evidence="5" id="KW-0408">Iron</keyword>
<gene>
    <name evidence="9" type="ORF">CCMP2556_LOCUS35064</name>
    <name evidence="10" type="ORF">CCMP2556_LOCUS35092</name>
</gene>
<dbReference type="Gene3D" id="1.10.420.10">
    <property type="entry name" value="Peroxidase, domain 2"/>
    <property type="match status" value="1"/>
</dbReference>
<comment type="similarity">
    <text evidence="6">Belongs to the peroxidase family.</text>
</comment>
<evidence type="ECO:0000256" key="6">
    <source>
        <dbReference type="RuleBase" id="RU004241"/>
    </source>
</evidence>
<dbReference type="PRINTS" id="PR00458">
    <property type="entry name" value="PEROXIDASE"/>
</dbReference>
<accession>A0ABP0P6M1</accession>
<dbReference type="PROSITE" id="PS50873">
    <property type="entry name" value="PEROXIDASE_4"/>
    <property type="match status" value="1"/>
</dbReference>
<feature type="domain" description="Plant heme peroxidase family profile" evidence="8">
    <location>
        <begin position="171"/>
        <end position="395"/>
    </location>
</feature>
<protein>
    <recommendedName>
        <fullName evidence="8">Plant heme peroxidase family profile domain-containing protein</fullName>
    </recommendedName>
</protein>
<comment type="caution">
    <text evidence="10">The sequence shown here is derived from an EMBL/GenBank/DDBJ whole genome shotgun (WGS) entry which is preliminary data.</text>
</comment>
<dbReference type="Pfam" id="PF00141">
    <property type="entry name" value="peroxidase"/>
    <property type="match status" value="1"/>
</dbReference>
<dbReference type="EMBL" id="CAXAMN010022607">
    <property type="protein sequence ID" value="CAK9071320.1"/>
    <property type="molecule type" value="Genomic_DNA"/>
</dbReference>
<dbReference type="InterPro" id="IPR019793">
    <property type="entry name" value="Peroxidases_heam-ligand_BS"/>
</dbReference>
<dbReference type="PANTHER" id="PTHR31356">
    <property type="entry name" value="THYLAKOID LUMENAL 29 KDA PROTEIN, CHLOROPLASTIC-RELATED"/>
    <property type="match status" value="1"/>
</dbReference>
<dbReference type="InterPro" id="IPR019794">
    <property type="entry name" value="Peroxidases_AS"/>
</dbReference>
<keyword evidence="1" id="KW-0575">Peroxidase</keyword>
<sequence>MGNTSCCQSEDLAVNETQPVDAKPLMISGGDAAVAGGLGLAGGDTEAERVYQVTLNKVDGQKLGLDVDYMAERKLLPIMHVTGGVAEEWNRRNPQKKMCSGDSILEVNGVKGDVVEMLEKCKADQILNMTLCRSLTYEFLLEDLEKLVRQKQCGPILIRLSWHDAGVYNGVDGCPNAAMRLSGSAEQQMAANAGLQVAIKLLAPISAKYVPRLISHADLWVVAANVAIKVMGGPVITTRYGRLDAQQASQSAPSGTGRLPDGDKDAHHLRTIFHPKGFDDKEIVALSGAHTVGACHLDRSGFQGAWTEQKLKFDNSYFKDLLSKSWTEETTSQGKSQFRCGETMMLHTDMALIKDPAFKWHVQQFAEDENLWFSEFGKAWVRLQELGLEDLRDIL</sequence>
<evidence type="ECO:0000256" key="2">
    <source>
        <dbReference type="ARBA" id="ARBA00022617"/>
    </source>
</evidence>
<evidence type="ECO:0000256" key="3">
    <source>
        <dbReference type="ARBA" id="ARBA00022723"/>
    </source>
</evidence>
<dbReference type="InterPro" id="IPR002016">
    <property type="entry name" value="Haem_peroxidase"/>
</dbReference>
<proteinExistence type="inferred from homology"/>
<dbReference type="InterPro" id="IPR002207">
    <property type="entry name" value="Peroxidase_I"/>
</dbReference>
<dbReference type="PANTHER" id="PTHR31356:SF36">
    <property type="entry name" value="L-ASCORBATE PEROXIDASE 3"/>
    <property type="match status" value="1"/>
</dbReference>
<dbReference type="PROSITE" id="PS00435">
    <property type="entry name" value="PEROXIDASE_1"/>
    <property type="match status" value="1"/>
</dbReference>
<evidence type="ECO:0000256" key="1">
    <source>
        <dbReference type="ARBA" id="ARBA00022559"/>
    </source>
</evidence>
<evidence type="ECO:0000313" key="10">
    <source>
        <dbReference type="EMBL" id="CAK9071391.1"/>
    </source>
</evidence>
<keyword evidence="2" id="KW-0349">Heme</keyword>
<organism evidence="10 11">
    <name type="scientific">Durusdinium trenchii</name>
    <dbReference type="NCBI Taxonomy" id="1381693"/>
    <lineage>
        <taxon>Eukaryota</taxon>
        <taxon>Sar</taxon>
        <taxon>Alveolata</taxon>
        <taxon>Dinophyceae</taxon>
        <taxon>Suessiales</taxon>
        <taxon>Symbiodiniaceae</taxon>
        <taxon>Durusdinium</taxon>
    </lineage>
</organism>
<evidence type="ECO:0000259" key="8">
    <source>
        <dbReference type="PROSITE" id="PS50873"/>
    </source>
</evidence>
<dbReference type="Proteomes" id="UP001642484">
    <property type="component" value="Unassembled WGS sequence"/>
</dbReference>
<dbReference type="EMBL" id="CAXAMN010022618">
    <property type="protein sequence ID" value="CAK9071391.1"/>
    <property type="molecule type" value="Genomic_DNA"/>
</dbReference>
<keyword evidence="3" id="KW-0479">Metal-binding</keyword>
<reference evidence="10 11" key="1">
    <citation type="submission" date="2024-02" db="EMBL/GenBank/DDBJ databases">
        <authorList>
            <person name="Chen Y."/>
            <person name="Shah S."/>
            <person name="Dougan E. K."/>
            <person name="Thang M."/>
            <person name="Chan C."/>
        </authorList>
    </citation>
    <scope>NUCLEOTIDE SEQUENCE [LARGE SCALE GENOMIC DNA]</scope>
</reference>
<dbReference type="Gene3D" id="1.10.520.10">
    <property type="match status" value="1"/>
</dbReference>
<evidence type="ECO:0000256" key="4">
    <source>
        <dbReference type="ARBA" id="ARBA00023002"/>
    </source>
</evidence>
<dbReference type="InterPro" id="IPR010255">
    <property type="entry name" value="Haem_peroxidase_sf"/>
</dbReference>
<evidence type="ECO:0000313" key="9">
    <source>
        <dbReference type="EMBL" id="CAK9071320.1"/>
    </source>
</evidence>
<dbReference type="PROSITE" id="PS00436">
    <property type="entry name" value="PEROXIDASE_2"/>
    <property type="match status" value="1"/>
</dbReference>
<dbReference type="GO" id="GO:0004601">
    <property type="term" value="F:peroxidase activity"/>
    <property type="evidence" value="ECO:0007669"/>
    <property type="project" value="UniProtKB-KW"/>
</dbReference>
<evidence type="ECO:0000256" key="7">
    <source>
        <dbReference type="SAM" id="MobiDB-lite"/>
    </source>
</evidence>
<evidence type="ECO:0000256" key="5">
    <source>
        <dbReference type="ARBA" id="ARBA00023004"/>
    </source>
</evidence>
<name>A0ABP0P6M1_9DINO</name>
<keyword evidence="11" id="KW-1185">Reference proteome</keyword>
<feature type="region of interest" description="Disordered" evidence="7">
    <location>
        <begin position="246"/>
        <end position="266"/>
    </location>
</feature>